<gene>
    <name evidence="2" type="ORF">PR001_g22795</name>
    <name evidence="3" type="ORF">PR002_g18600</name>
    <name evidence="4" type="ORF">PR003_g17952</name>
</gene>
<evidence type="ECO:0000313" key="3">
    <source>
        <dbReference type="EMBL" id="KAE8998947.1"/>
    </source>
</evidence>
<organism evidence="4 6">
    <name type="scientific">Phytophthora rubi</name>
    <dbReference type="NCBI Taxonomy" id="129364"/>
    <lineage>
        <taxon>Eukaryota</taxon>
        <taxon>Sar</taxon>
        <taxon>Stramenopiles</taxon>
        <taxon>Oomycota</taxon>
        <taxon>Peronosporomycetes</taxon>
        <taxon>Peronosporales</taxon>
        <taxon>Peronosporaceae</taxon>
        <taxon>Phytophthora</taxon>
    </lineage>
</organism>
<dbReference type="AlphaFoldDB" id="A0A6A4E9Q0"/>
<evidence type="ECO:0000313" key="5">
    <source>
        <dbReference type="Proteomes" id="UP000429607"/>
    </source>
</evidence>
<dbReference type="Proteomes" id="UP000435112">
    <property type="component" value="Unassembled WGS sequence"/>
</dbReference>
<proteinExistence type="predicted"/>
<dbReference type="Proteomes" id="UP000434957">
    <property type="component" value="Unassembled WGS sequence"/>
</dbReference>
<dbReference type="OrthoDB" id="101648at2759"/>
<evidence type="ECO:0000313" key="6">
    <source>
        <dbReference type="Proteomes" id="UP000434957"/>
    </source>
</evidence>
<evidence type="ECO:0000313" key="2">
    <source>
        <dbReference type="EMBL" id="KAE8985771.1"/>
    </source>
</evidence>
<dbReference type="Proteomes" id="UP000429607">
    <property type="component" value="Unassembled WGS sequence"/>
</dbReference>
<keyword evidence="6" id="KW-1185">Reference proteome</keyword>
<feature type="region of interest" description="Disordered" evidence="1">
    <location>
        <begin position="1"/>
        <end position="28"/>
    </location>
</feature>
<reference evidence="4 6" key="1">
    <citation type="submission" date="2018-08" db="EMBL/GenBank/DDBJ databases">
        <title>Genomic investigation of the strawberry pathogen Phytophthora fragariae indicates pathogenicity is determined by transcriptional variation in three key races.</title>
        <authorList>
            <person name="Adams T.M."/>
            <person name="Armitage A.D."/>
            <person name="Sobczyk M.K."/>
            <person name="Bates H.J."/>
            <person name="Dunwell J.M."/>
            <person name="Nellist C.F."/>
            <person name="Harrison R.J."/>
        </authorList>
    </citation>
    <scope>NUCLEOTIDE SEQUENCE [LARGE SCALE GENOMIC DNA]</scope>
    <source>
        <strain evidence="2 5">SCRP249</strain>
        <strain evidence="3 7">SCRP324</strain>
        <strain evidence="4 6">SCRP333</strain>
    </source>
</reference>
<name>A0A6A4E9Q0_9STRA</name>
<evidence type="ECO:0000256" key="1">
    <source>
        <dbReference type="SAM" id="MobiDB-lite"/>
    </source>
</evidence>
<evidence type="ECO:0000313" key="7">
    <source>
        <dbReference type="Proteomes" id="UP000435112"/>
    </source>
</evidence>
<sequence length="130" mass="14421">MDPGDLNSDALSASPLPPMNDTGTRLSRAHRAKVCKGLLMSRLKAIEAMEGRLDNISKYSFKLLNERDDLATMLANEKEEAVRLATVLGVSVHEPGYVVSYGVMLEQCCEAHLEQDETNTSRASRTRRKQ</sequence>
<protein>
    <submittedName>
        <fullName evidence="4">Uncharacterized protein</fullName>
    </submittedName>
</protein>
<dbReference type="EMBL" id="QXFT01001404">
    <property type="protein sequence ID" value="KAE9319523.1"/>
    <property type="molecule type" value="Genomic_DNA"/>
</dbReference>
<accession>A0A6A4E9Q0</accession>
<dbReference type="EMBL" id="QXFU01001603">
    <property type="protein sequence ID" value="KAE8998947.1"/>
    <property type="molecule type" value="Genomic_DNA"/>
</dbReference>
<dbReference type="EMBL" id="QXFV01002587">
    <property type="protein sequence ID" value="KAE8985771.1"/>
    <property type="molecule type" value="Genomic_DNA"/>
</dbReference>
<evidence type="ECO:0000313" key="4">
    <source>
        <dbReference type="EMBL" id="KAE9319523.1"/>
    </source>
</evidence>
<comment type="caution">
    <text evidence="4">The sequence shown here is derived from an EMBL/GenBank/DDBJ whole genome shotgun (WGS) entry which is preliminary data.</text>
</comment>